<protein>
    <recommendedName>
        <fullName evidence="5">BAG family molecular chaperone regulator 8, chloroplastic</fullName>
    </recommendedName>
</protein>
<evidence type="ECO:0000256" key="2">
    <source>
        <dbReference type="SAM" id="MobiDB-lite"/>
    </source>
</evidence>
<dbReference type="GO" id="GO:0009506">
    <property type="term" value="C:plasmodesma"/>
    <property type="evidence" value="ECO:0007669"/>
    <property type="project" value="TreeGrafter"/>
</dbReference>
<dbReference type="PANTHER" id="PTHR33322">
    <property type="entry name" value="BAG DOMAIN CONTAINING PROTEIN, EXPRESSED"/>
    <property type="match status" value="1"/>
</dbReference>
<feature type="region of interest" description="Disordered" evidence="2">
    <location>
        <begin position="62"/>
        <end position="83"/>
    </location>
</feature>
<keyword evidence="4" id="KW-1185">Reference proteome</keyword>
<feature type="region of interest" description="Disordered" evidence="2">
    <location>
        <begin position="258"/>
        <end position="280"/>
    </location>
</feature>
<evidence type="ECO:0000256" key="1">
    <source>
        <dbReference type="ARBA" id="ARBA00023186"/>
    </source>
</evidence>
<organism evidence="3 4">
    <name type="scientific">Clitoria ternatea</name>
    <name type="common">Butterfly pea</name>
    <dbReference type="NCBI Taxonomy" id="43366"/>
    <lineage>
        <taxon>Eukaryota</taxon>
        <taxon>Viridiplantae</taxon>
        <taxon>Streptophyta</taxon>
        <taxon>Embryophyta</taxon>
        <taxon>Tracheophyta</taxon>
        <taxon>Spermatophyta</taxon>
        <taxon>Magnoliopsida</taxon>
        <taxon>eudicotyledons</taxon>
        <taxon>Gunneridae</taxon>
        <taxon>Pentapetalae</taxon>
        <taxon>rosids</taxon>
        <taxon>fabids</taxon>
        <taxon>Fabales</taxon>
        <taxon>Fabaceae</taxon>
        <taxon>Papilionoideae</taxon>
        <taxon>50 kb inversion clade</taxon>
        <taxon>NPAAA clade</taxon>
        <taxon>indigoferoid/millettioid clade</taxon>
        <taxon>Phaseoleae</taxon>
        <taxon>Clitoria</taxon>
    </lineage>
</organism>
<dbReference type="AlphaFoldDB" id="A0AAN9JAX6"/>
<comment type="caution">
    <text evidence="3">The sequence shown here is derived from an EMBL/GenBank/DDBJ whole genome shotgun (WGS) entry which is preliminary data.</text>
</comment>
<dbReference type="EMBL" id="JAYKXN010000004">
    <property type="protein sequence ID" value="KAK7295433.1"/>
    <property type="molecule type" value="Genomic_DNA"/>
</dbReference>
<sequence length="439" mass="48783">MASHCHHHHHPQTHCCCNPTCCSTTLHHPSPPPPPLQDHILQAIASLLSQPQPHPIIPIQQHHTKSHPHYSNTPTQNHHRNQTHSTISSLLHRIQSLESSLNHYTNHSLRHAAARVIQTHFRSFLVRRSRTLSHLKQLASIKSTLNSLKSSFSNHTHVDFAALSLQAMNLLLDLDSIQGCDPMIVDGKRSISRDLVRFLDSIEEAALKRHVLYVRAANTSRSGQKVHRPRSSDDDEKRKLLQNLRSRVEKLSKLCKVSANGEEEGSESEEGNIIHDSDDNGVTNVLIGRRDGVVSTNKNGGFVHRQGVQPRVKKSVKFAENGNIYEVYSGDVACSDGSATSDEQGDDLENVGCVVEDVVDSSQDAEDDEEDLVVDGGGSPHSIDGGERNSRRVLRNEGRNVVKEQLQAQQERLLFSAPLPVKMENRTGMKKSNGVKFLT</sequence>
<evidence type="ECO:0008006" key="5">
    <source>
        <dbReference type="Google" id="ProtNLM"/>
    </source>
</evidence>
<feature type="region of interest" description="Disordered" evidence="2">
    <location>
        <begin position="218"/>
        <end position="237"/>
    </location>
</feature>
<dbReference type="Proteomes" id="UP001359559">
    <property type="component" value="Unassembled WGS sequence"/>
</dbReference>
<dbReference type="InterPro" id="IPR040400">
    <property type="entry name" value="BAG5/6/7/8"/>
</dbReference>
<dbReference type="GO" id="GO:0006457">
    <property type="term" value="P:protein folding"/>
    <property type="evidence" value="ECO:0007669"/>
    <property type="project" value="TreeGrafter"/>
</dbReference>
<evidence type="ECO:0000313" key="4">
    <source>
        <dbReference type="Proteomes" id="UP001359559"/>
    </source>
</evidence>
<feature type="compositionally biased region" description="Acidic residues" evidence="2">
    <location>
        <begin position="261"/>
        <end position="270"/>
    </location>
</feature>
<evidence type="ECO:0000313" key="3">
    <source>
        <dbReference type="EMBL" id="KAK7295433.1"/>
    </source>
</evidence>
<reference evidence="3 4" key="1">
    <citation type="submission" date="2024-01" db="EMBL/GenBank/DDBJ databases">
        <title>The genomes of 5 underutilized Papilionoideae crops provide insights into root nodulation and disease resistance.</title>
        <authorList>
            <person name="Yuan L."/>
        </authorList>
    </citation>
    <scope>NUCLEOTIDE SEQUENCE [LARGE SCALE GENOMIC DNA]</scope>
    <source>
        <strain evidence="3">LY-2023</strain>
        <tissue evidence="3">Leaf</tissue>
    </source>
</reference>
<dbReference type="PANTHER" id="PTHR33322:SF18">
    <property type="entry name" value="BAG FAMILY MOLECULAR CHAPERONE REGULATOR 8, CHLOROPLASTIC"/>
    <property type="match status" value="1"/>
</dbReference>
<gene>
    <name evidence="3" type="ORF">RJT34_18342</name>
</gene>
<name>A0AAN9JAX6_CLITE</name>
<proteinExistence type="predicted"/>
<feature type="compositionally biased region" description="Acidic residues" evidence="2">
    <location>
        <begin position="361"/>
        <end position="373"/>
    </location>
</feature>
<feature type="region of interest" description="Disordered" evidence="2">
    <location>
        <begin position="361"/>
        <end position="390"/>
    </location>
</feature>
<accession>A0AAN9JAX6</accession>
<keyword evidence="1" id="KW-0143">Chaperone</keyword>